<dbReference type="EMBL" id="BSXV01004105">
    <property type="protein sequence ID" value="GME99723.1"/>
    <property type="molecule type" value="Genomic_DNA"/>
</dbReference>
<evidence type="ECO:0000313" key="1">
    <source>
        <dbReference type="EMBL" id="GME99723.1"/>
    </source>
</evidence>
<name>A0ACB5U2H9_CANBO</name>
<accession>A0ACB5U2H9</accession>
<reference evidence="1" key="1">
    <citation type="submission" date="2023-04" db="EMBL/GenBank/DDBJ databases">
        <title>Candida boidinii NBRC 1967.</title>
        <authorList>
            <person name="Ichikawa N."/>
            <person name="Sato H."/>
            <person name="Tonouchi N."/>
        </authorList>
    </citation>
    <scope>NUCLEOTIDE SEQUENCE</scope>
    <source>
        <strain evidence="1">NBRC 1967</strain>
    </source>
</reference>
<organism evidence="1 2">
    <name type="scientific">Candida boidinii</name>
    <name type="common">Yeast</name>
    <dbReference type="NCBI Taxonomy" id="5477"/>
    <lineage>
        <taxon>Eukaryota</taxon>
        <taxon>Fungi</taxon>
        <taxon>Dikarya</taxon>
        <taxon>Ascomycota</taxon>
        <taxon>Saccharomycotina</taxon>
        <taxon>Pichiomycetes</taxon>
        <taxon>Pichiales</taxon>
        <taxon>Pichiaceae</taxon>
        <taxon>Ogataea</taxon>
        <taxon>Ogataea/Candida clade</taxon>
    </lineage>
</organism>
<gene>
    <name evidence="1" type="ORF">Cboi01_000536900</name>
</gene>
<dbReference type="Proteomes" id="UP001165101">
    <property type="component" value="Unassembled WGS sequence"/>
</dbReference>
<proteinExistence type="predicted"/>
<protein>
    <submittedName>
        <fullName evidence="1">Unnamed protein product</fullName>
    </submittedName>
</protein>
<keyword evidence="2" id="KW-1185">Reference proteome</keyword>
<evidence type="ECO:0000313" key="2">
    <source>
        <dbReference type="Proteomes" id="UP001165101"/>
    </source>
</evidence>
<comment type="caution">
    <text evidence="1">The sequence shown here is derived from an EMBL/GenBank/DDBJ whole genome shotgun (WGS) entry which is preliminary data.</text>
</comment>
<sequence>MSTVPITEPKKGVVNTLVLDAGPLITQSASSLQQYASIFYTTPGVYNELKDEHSRNQLLLWSNDLKIKQPNSKSIKIISDFAKLTGDYSVLSMNDIHIIALAYELECELNNGDWRLRKFPGSKRNYVLDKEILEKTLQKDKEGDDNDSKSGNEDENNDVNSQEENPELEDEWTVIPNKKNGNNAVQVTKKGKKIVESVQEPMVDDIKEETSNENEIATEDQSESVEKSKRPRRRGGRRHRKKPQQEQETEEQPEQEINEIAEQLEVGEITEDQIQTQEQSEEIPASETANDGNEEGEEEDEDEDEEDDGEWITPENLYEEMMKDENEKVQTNNKNGQNKEEKINLKINTNSKRWNTKAFLSIMWWCNIIKMCSFYISTNW</sequence>